<protein>
    <recommendedName>
        <fullName evidence="3">4-oxalocrotonate tautomerase</fullName>
    </recommendedName>
</protein>
<proteinExistence type="predicted"/>
<dbReference type="EMBL" id="JABWRS010000012">
    <property type="protein sequence ID" value="MBC3477298.1"/>
    <property type="molecule type" value="Genomic_DNA"/>
</dbReference>
<dbReference type="Gene3D" id="3.30.429.10">
    <property type="entry name" value="Macrophage Migration Inhibitory Factor"/>
    <property type="match status" value="1"/>
</dbReference>
<evidence type="ECO:0000313" key="2">
    <source>
        <dbReference type="Proteomes" id="UP000628086"/>
    </source>
</evidence>
<dbReference type="SUPFAM" id="SSF55331">
    <property type="entry name" value="Tautomerase/MIF"/>
    <property type="match status" value="1"/>
</dbReference>
<name>A0ABR6V9U6_9PSED</name>
<sequence length="135" mass="14776">MPTITVSSAALQPVERKRVALACTRQLKQLGADPAHCLVLFETLPPGHAFSAGMPLPSADQHGAPLQFHLRITLSVERDLQQQQRLAQGLHSCLRSVYPSAFIYIHINLIEPAQVYYSAGPELINADHRQGSTVS</sequence>
<evidence type="ECO:0008006" key="3">
    <source>
        <dbReference type="Google" id="ProtNLM"/>
    </source>
</evidence>
<dbReference type="RefSeq" id="WP_023380523.1">
    <property type="nucleotide sequence ID" value="NZ_JABWRR010000011.1"/>
</dbReference>
<dbReference type="InterPro" id="IPR014347">
    <property type="entry name" value="Tautomerase/MIF_sf"/>
</dbReference>
<evidence type="ECO:0000313" key="1">
    <source>
        <dbReference type="EMBL" id="MBC3477298.1"/>
    </source>
</evidence>
<keyword evidence="2" id="KW-1185">Reference proteome</keyword>
<dbReference type="Proteomes" id="UP000628086">
    <property type="component" value="Unassembled WGS sequence"/>
</dbReference>
<comment type="caution">
    <text evidence="1">The sequence shown here is derived from an EMBL/GenBank/DDBJ whole genome shotgun (WGS) entry which is preliminary data.</text>
</comment>
<organism evidence="1 2">
    <name type="scientific">Pseudomonas taiwanensis</name>
    <dbReference type="NCBI Taxonomy" id="470150"/>
    <lineage>
        <taxon>Bacteria</taxon>
        <taxon>Pseudomonadati</taxon>
        <taxon>Pseudomonadota</taxon>
        <taxon>Gammaproteobacteria</taxon>
        <taxon>Pseudomonadales</taxon>
        <taxon>Pseudomonadaceae</taxon>
        <taxon>Pseudomonas</taxon>
    </lineage>
</organism>
<reference evidence="1 2" key="1">
    <citation type="journal article" date="2020" name="Microorganisms">
        <title>Reliable Identification of Environmental Pseudomonas Isolates Using the rpoD Gene.</title>
        <authorList>
            <consortium name="The Broad Institute Genome Sequencing Platform"/>
            <person name="Girard L."/>
            <person name="Lood C."/>
            <person name="Rokni-Zadeh H."/>
            <person name="van Noort V."/>
            <person name="Lavigne R."/>
            <person name="De Mot R."/>
        </authorList>
    </citation>
    <scope>NUCLEOTIDE SEQUENCE [LARGE SCALE GENOMIC DNA]</scope>
    <source>
        <strain evidence="1 2">RW7P2</strain>
    </source>
</reference>
<accession>A0ABR6V9U6</accession>
<gene>
    <name evidence="1" type="ORF">HU747_17055</name>
</gene>